<keyword evidence="3" id="KW-1185">Reference proteome</keyword>
<dbReference type="EMBL" id="JACGCM010002070">
    <property type="protein sequence ID" value="KAF6145375.1"/>
    <property type="molecule type" value="Genomic_DNA"/>
</dbReference>
<evidence type="ECO:0000313" key="2">
    <source>
        <dbReference type="EMBL" id="KAF6145658.1"/>
    </source>
</evidence>
<accession>A0A7J7LRU1</accession>
<dbReference type="Proteomes" id="UP000541444">
    <property type="component" value="Unassembled WGS sequence"/>
</dbReference>
<name>A0A7J7LRU1_9MAGN</name>
<evidence type="ECO:0000313" key="3">
    <source>
        <dbReference type="Proteomes" id="UP000541444"/>
    </source>
</evidence>
<comment type="caution">
    <text evidence="1">The sequence shown here is derived from an EMBL/GenBank/DDBJ whole genome shotgun (WGS) entry which is preliminary data.</text>
</comment>
<reference evidence="1 3" key="1">
    <citation type="journal article" date="2020" name="IScience">
        <title>Genome Sequencing of the Endangered Kingdonia uniflora (Circaeasteraceae, Ranunculales) Reveals Potential Mechanisms of Evolutionary Specialization.</title>
        <authorList>
            <person name="Sun Y."/>
            <person name="Deng T."/>
            <person name="Zhang A."/>
            <person name="Moore M.J."/>
            <person name="Landis J.B."/>
            <person name="Lin N."/>
            <person name="Zhang H."/>
            <person name="Zhang X."/>
            <person name="Huang J."/>
            <person name="Zhang X."/>
            <person name="Sun H."/>
            <person name="Wang H."/>
        </authorList>
    </citation>
    <scope>NUCLEOTIDE SEQUENCE [LARGE SCALE GENOMIC DNA]</scope>
    <source>
        <strain evidence="1">TB1705</strain>
        <tissue evidence="1">Leaf</tissue>
    </source>
</reference>
<protein>
    <submittedName>
        <fullName evidence="1">Uncharacterized protein</fullName>
    </submittedName>
</protein>
<proteinExistence type="predicted"/>
<sequence length="75" mass="8580">MLILMDHKAFSLVLRESHTFSDPNSVYDHYVHQMKMSFHFITEGCPEEAEGKCISWAINRVKNAVGDKKVLLVAD</sequence>
<gene>
    <name evidence="2" type="ORF">GIB67_000128</name>
    <name evidence="1" type="ORF">GIB67_038966</name>
</gene>
<dbReference type="AlphaFoldDB" id="A0A7J7LRU1"/>
<dbReference type="EMBL" id="JACGCM010002047">
    <property type="protein sequence ID" value="KAF6145658.1"/>
    <property type="molecule type" value="Genomic_DNA"/>
</dbReference>
<evidence type="ECO:0000313" key="1">
    <source>
        <dbReference type="EMBL" id="KAF6145375.1"/>
    </source>
</evidence>
<organism evidence="1 3">
    <name type="scientific">Kingdonia uniflora</name>
    <dbReference type="NCBI Taxonomy" id="39325"/>
    <lineage>
        <taxon>Eukaryota</taxon>
        <taxon>Viridiplantae</taxon>
        <taxon>Streptophyta</taxon>
        <taxon>Embryophyta</taxon>
        <taxon>Tracheophyta</taxon>
        <taxon>Spermatophyta</taxon>
        <taxon>Magnoliopsida</taxon>
        <taxon>Ranunculales</taxon>
        <taxon>Circaeasteraceae</taxon>
        <taxon>Kingdonia</taxon>
    </lineage>
</organism>